<evidence type="ECO:0000256" key="2">
    <source>
        <dbReference type="SAM" id="SignalP"/>
    </source>
</evidence>
<dbReference type="GO" id="GO:0009279">
    <property type="term" value="C:cell outer membrane"/>
    <property type="evidence" value="ECO:0007669"/>
    <property type="project" value="UniProtKB-SubCell"/>
</dbReference>
<dbReference type="InterPro" id="IPR012910">
    <property type="entry name" value="Plug_dom"/>
</dbReference>
<keyword evidence="1" id="KW-0998">Cell outer membrane</keyword>
<keyword evidence="4" id="KW-0675">Receptor</keyword>
<dbReference type="PATRIC" id="fig|246787.4.peg.934"/>
<sequence>MNKKINIILASVLCSFNLMAQVDTLTIHKDKVVIDYGRNITHDAREVTGAVFTATSDKLSHKNSINATNQLFGMLPGLQVLQNAGAVWEDGATLYVRGMGTLNSKSPLILVDGFERSLKELSSEEIESVSVLKDAVATSLYGIRGANGVILVKTKRGSLTSPQISFSYEFNMATPKRLPDFVDGYTYASALNEAMKNDGLMPRYSVAELDAFKNQTNPLFYPNVDWVDETLRGASYGDNITFSARGGGKFVSYYTMLNFMDNRGILQPTGDNDGYSTQLKYSKLNVRTNLDIAASPTTTVQLNLLGNFSEHNRPGTGVSDIFTALYQVPAAAFPIKTERGIWGGTTTYGNNPVANISGKGYARSQTRALFADIHLKQDLAALLPGLTGGIKVALDNTAAYWDSNTKNFGYESAVLNLETGEKEFNTHANEGTLSYSKSVGSVTTHFNFEAYANLSRQWGKHDLNATFMYSMDKIKSKGRNTGRAFMDVIGQAHYAYNNRYLVDLSLSGSASSILDPDDRWGIFPAIGAGWILSEESFLKNDWLNFLKLRASYGVSGRADYAVNLFQDIYGSGGSYFFKNAPTSMSGMKLTQLGVEGLTYEKSHKLNVGVDFKAWNKLSLAVDAFYDHRTDILVAGGNAVSGILGMSVPNVNDGVVDNKGIEIALNWDDKISNFTYHLGGQFSFVRNKIINQNEEYRPHDYQKRTGGSLNQIFGYEVMGIYQSQEEIDNREVKQYLGDVRPGDLMFKDQNGDNRIDAYDQVALGYNSTCPEIYYSFDLGAEYKGWGVYALFQGTGNYSKLLDTRSIYRPIVGNNTISTYYYENRWSETNPNGTLPRLTYSGSDNNYNNNSLWVADASFLKLRTLEMYYRFPEKLLKKTGFLGGAKIFARAHDLFCIDGIDIRDPEAIGASHPTMTQYAFGFNLSF</sequence>
<dbReference type="EMBL" id="CP012801">
    <property type="protein sequence ID" value="ALJ58167.1"/>
    <property type="molecule type" value="Genomic_DNA"/>
</dbReference>
<dbReference type="Pfam" id="PF07715">
    <property type="entry name" value="Plug"/>
    <property type="match status" value="1"/>
</dbReference>
<name>A0A0P0FSJ7_9BACE</name>
<keyword evidence="1" id="KW-1134">Transmembrane beta strand</keyword>
<comment type="similarity">
    <text evidence="1">Belongs to the TonB-dependent receptor family.</text>
</comment>
<keyword evidence="2" id="KW-0732">Signal</keyword>
<organism evidence="4 5">
    <name type="scientific">Bacteroides cellulosilyticus</name>
    <dbReference type="NCBI Taxonomy" id="246787"/>
    <lineage>
        <taxon>Bacteria</taxon>
        <taxon>Pseudomonadati</taxon>
        <taxon>Bacteroidota</taxon>
        <taxon>Bacteroidia</taxon>
        <taxon>Bacteroidales</taxon>
        <taxon>Bacteroidaceae</taxon>
        <taxon>Bacteroides</taxon>
    </lineage>
</organism>
<dbReference type="NCBIfam" id="TIGR04056">
    <property type="entry name" value="OMP_RagA_SusC"/>
    <property type="match status" value="1"/>
</dbReference>
<dbReference type="InterPro" id="IPR023996">
    <property type="entry name" value="TonB-dep_OMP_SusC/RagA"/>
</dbReference>
<keyword evidence="1" id="KW-0812">Transmembrane</keyword>
<dbReference type="Proteomes" id="UP000061809">
    <property type="component" value="Chromosome"/>
</dbReference>
<keyword evidence="1" id="KW-0472">Membrane</keyword>
<dbReference type="NCBIfam" id="TIGR04057">
    <property type="entry name" value="SusC_RagA_signa"/>
    <property type="match status" value="1"/>
</dbReference>
<evidence type="ECO:0000256" key="1">
    <source>
        <dbReference type="PROSITE-ProRule" id="PRU01360"/>
    </source>
</evidence>
<dbReference type="AlphaFoldDB" id="A0A0P0FSJ7"/>
<dbReference type="InterPro" id="IPR037066">
    <property type="entry name" value="Plug_dom_sf"/>
</dbReference>
<dbReference type="InterPro" id="IPR023997">
    <property type="entry name" value="TonB-dep_OMP_SusC/RagA_CS"/>
</dbReference>
<keyword evidence="1" id="KW-0813">Transport</keyword>
<dbReference type="InterPro" id="IPR039426">
    <property type="entry name" value="TonB-dep_rcpt-like"/>
</dbReference>
<reference evidence="4 5" key="1">
    <citation type="journal article" date="2015" name="Science">
        <title>Genetic determinants of in vivo fitness and diet responsiveness in multiple human gut Bacteroides.</title>
        <authorList>
            <person name="Wu M."/>
            <person name="McNulty N.P."/>
            <person name="Rodionov D.A."/>
            <person name="Khoroshkin M.S."/>
            <person name="Griffin N.W."/>
            <person name="Cheng J."/>
            <person name="Latreille P."/>
            <person name="Kerstetter R.A."/>
            <person name="Terrapon N."/>
            <person name="Henrissat B."/>
            <person name="Osterman A.L."/>
            <person name="Gordon J.I."/>
        </authorList>
    </citation>
    <scope>NUCLEOTIDE SEQUENCE [LARGE SCALE GENOMIC DNA]</scope>
    <source>
        <strain evidence="4 5">WH2</strain>
    </source>
</reference>
<dbReference type="SUPFAM" id="SSF56935">
    <property type="entry name" value="Porins"/>
    <property type="match status" value="1"/>
</dbReference>
<evidence type="ECO:0000313" key="5">
    <source>
        <dbReference type="Proteomes" id="UP000061809"/>
    </source>
</evidence>
<evidence type="ECO:0000313" key="4">
    <source>
        <dbReference type="EMBL" id="ALJ58167.1"/>
    </source>
</evidence>
<comment type="subcellular location">
    <subcellularLocation>
        <location evidence="1">Cell outer membrane</location>
        <topology evidence="1">Multi-pass membrane protein</topology>
    </subcellularLocation>
</comment>
<dbReference type="PROSITE" id="PS52016">
    <property type="entry name" value="TONB_DEPENDENT_REC_3"/>
    <property type="match status" value="1"/>
</dbReference>
<dbReference type="RefSeq" id="WP_029428515.1">
    <property type="nucleotide sequence ID" value="NZ_CP012801.1"/>
</dbReference>
<proteinExistence type="inferred from homology"/>
<dbReference type="Gene3D" id="2.170.130.10">
    <property type="entry name" value="TonB-dependent receptor, plug domain"/>
    <property type="match status" value="1"/>
</dbReference>
<evidence type="ECO:0000259" key="3">
    <source>
        <dbReference type="Pfam" id="PF07715"/>
    </source>
</evidence>
<feature type="chain" id="PRO_5006046568" evidence="2">
    <location>
        <begin position="21"/>
        <end position="924"/>
    </location>
</feature>
<dbReference type="KEGG" id="bcel:BcellWH2_00905"/>
<protein>
    <submittedName>
        <fullName evidence="4">TonB dependent receptor</fullName>
    </submittedName>
</protein>
<gene>
    <name evidence="4" type="ORF">BcellWH2_00905</name>
</gene>
<accession>A0A0P0FSJ7</accession>
<feature type="domain" description="TonB-dependent receptor plug" evidence="3">
    <location>
        <begin position="44"/>
        <end position="149"/>
    </location>
</feature>
<feature type="signal peptide" evidence="2">
    <location>
        <begin position="1"/>
        <end position="20"/>
    </location>
</feature>